<comment type="caution">
    <text evidence="1">The sequence shown here is derived from an EMBL/GenBank/DDBJ whole genome shotgun (WGS) entry which is preliminary data.</text>
</comment>
<sequence>MSYWAHQVFIFRVQRGPFVEEFYQCVTYGFYSAQWQEQLYTSLSLVCMFLLPLATLVTTYICTFYTISVQRSAFGSAKKSSKERGGRKSGRRRGGDQPSCSEVRAPSSMEEARRRLLHRAKMKSLMITVVIVAAFIICWTPYYCMMIIFIFLEPDDQLTEELQAGIFFFGSSTAMINPLIYGVFHLRHQRPSRGSRQFNSSAASRAVDHSTLLLAGSLKKAPAAPAASTTEPPPQCGEDSVKSRSGRGCSVSEATTALVVGNGCPTRAVSHSSLVTQHRKEKRREGESDDESHTGCRTSQEGS</sequence>
<proteinExistence type="predicted"/>
<evidence type="ECO:0000313" key="2">
    <source>
        <dbReference type="Proteomes" id="UP000821865"/>
    </source>
</evidence>
<dbReference type="Proteomes" id="UP000821865">
    <property type="component" value="Chromosome 3"/>
</dbReference>
<reference evidence="1" key="1">
    <citation type="submission" date="2020-05" db="EMBL/GenBank/DDBJ databases">
        <title>Large-scale comparative analyses of tick genomes elucidate their genetic diversity and vector capacities.</title>
        <authorList>
            <person name="Jia N."/>
            <person name="Wang J."/>
            <person name="Shi W."/>
            <person name="Du L."/>
            <person name="Sun Y."/>
            <person name="Zhan W."/>
            <person name="Jiang J."/>
            <person name="Wang Q."/>
            <person name="Zhang B."/>
            <person name="Ji P."/>
            <person name="Sakyi L.B."/>
            <person name="Cui X."/>
            <person name="Yuan T."/>
            <person name="Jiang B."/>
            <person name="Yang W."/>
            <person name="Lam T.T.-Y."/>
            <person name="Chang Q."/>
            <person name="Ding S."/>
            <person name="Wang X."/>
            <person name="Zhu J."/>
            <person name="Ruan X."/>
            <person name="Zhao L."/>
            <person name="Wei J."/>
            <person name="Que T."/>
            <person name="Du C."/>
            <person name="Cheng J."/>
            <person name="Dai P."/>
            <person name="Han X."/>
            <person name="Huang E."/>
            <person name="Gao Y."/>
            <person name="Liu J."/>
            <person name="Shao H."/>
            <person name="Ye R."/>
            <person name="Li L."/>
            <person name="Wei W."/>
            <person name="Wang X."/>
            <person name="Wang C."/>
            <person name="Yang T."/>
            <person name="Huo Q."/>
            <person name="Li W."/>
            <person name="Guo W."/>
            <person name="Chen H."/>
            <person name="Zhou L."/>
            <person name="Ni X."/>
            <person name="Tian J."/>
            <person name="Zhou Y."/>
            <person name="Sheng Y."/>
            <person name="Liu T."/>
            <person name="Pan Y."/>
            <person name="Xia L."/>
            <person name="Li J."/>
            <person name="Zhao F."/>
            <person name="Cao W."/>
        </authorList>
    </citation>
    <scope>NUCLEOTIDE SEQUENCE</scope>
    <source>
        <strain evidence="1">Dsil-2018</strain>
    </source>
</reference>
<accession>A0ACB8D4J7</accession>
<evidence type="ECO:0000313" key="1">
    <source>
        <dbReference type="EMBL" id="KAH7959313.1"/>
    </source>
</evidence>
<name>A0ACB8D4J7_DERSI</name>
<keyword evidence="2" id="KW-1185">Reference proteome</keyword>
<gene>
    <name evidence="1" type="ORF">HPB49_010238</name>
</gene>
<dbReference type="EMBL" id="CM023472">
    <property type="protein sequence ID" value="KAH7959313.1"/>
    <property type="molecule type" value="Genomic_DNA"/>
</dbReference>
<protein>
    <submittedName>
        <fullName evidence="1">Uncharacterized protein</fullName>
    </submittedName>
</protein>
<organism evidence="1 2">
    <name type="scientific">Dermacentor silvarum</name>
    <name type="common">Tick</name>
    <dbReference type="NCBI Taxonomy" id="543639"/>
    <lineage>
        <taxon>Eukaryota</taxon>
        <taxon>Metazoa</taxon>
        <taxon>Ecdysozoa</taxon>
        <taxon>Arthropoda</taxon>
        <taxon>Chelicerata</taxon>
        <taxon>Arachnida</taxon>
        <taxon>Acari</taxon>
        <taxon>Parasitiformes</taxon>
        <taxon>Ixodida</taxon>
        <taxon>Ixodoidea</taxon>
        <taxon>Ixodidae</taxon>
        <taxon>Rhipicephalinae</taxon>
        <taxon>Dermacentor</taxon>
    </lineage>
</organism>